<evidence type="ECO:0000313" key="10">
    <source>
        <dbReference type="EMBL" id="MEQ2471895.1"/>
    </source>
</evidence>
<dbReference type="EMBL" id="JBBMFE010000003">
    <property type="protein sequence ID" value="MEQ2471895.1"/>
    <property type="molecule type" value="Genomic_DNA"/>
</dbReference>
<evidence type="ECO:0000256" key="1">
    <source>
        <dbReference type="ARBA" id="ARBA00004651"/>
    </source>
</evidence>
<dbReference type="InterPro" id="IPR007227">
    <property type="entry name" value="Cell_shape_determining_MreD"/>
</dbReference>
<accession>A0ABV1FET1</accession>
<evidence type="ECO:0000256" key="2">
    <source>
        <dbReference type="ARBA" id="ARBA00007776"/>
    </source>
</evidence>
<sequence>MRRKAIEALLIIICFILQCTVFQALSLAGIVPNLLLIVTSSLGFMRGEKEGMAVGFFSGLLTDIFFGRLFGFYSLLYMFLGYGSGLFHRMFYDEDIKLPMIWIALSELVYGLSVYFFLFLMRRRFHFGFYFGHIIFPELVYTVVVTIVLYRLIRSLNHWLEKKEKEEGESRMASPIIPYKDNGQTDHKTEE</sequence>
<keyword evidence="5" id="KW-0133">Cell shape</keyword>
<comment type="similarity">
    <text evidence="2">Belongs to the MreD family.</text>
</comment>
<evidence type="ECO:0000256" key="9">
    <source>
        <dbReference type="SAM" id="Phobius"/>
    </source>
</evidence>
<comment type="caution">
    <text evidence="10">The sequence shown here is derived from an EMBL/GenBank/DDBJ whole genome shotgun (WGS) entry which is preliminary data.</text>
</comment>
<dbReference type="Pfam" id="PF04093">
    <property type="entry name" value="MreD"/>
    <property type="match status" value="1"/>
</dbReference>
<feature type="transmembrane region" description="Helical" evidence="9">
    <location>
        <begin position="52"/>
        <end position="80"/>
    </location>
</feature>
<evidence type="ECO:0000256" key="3">
    <source>
        <dbReference type="ARBA" id="ARBA00022475"/>
    </source>
</evidence>
<name>A0ABV1FET1_9FIRM</name>
<comment type="subcellular location">
    <subcellularLocation>
        <location evidence="1">Cell membrane</location>
        <topology evidence="1">Multi-pass membrane protein</topology>
    </subcellularLocation>
</comment>
<dbReference type="NCBIfam" id="TIGR03426">
    <property type="entry name" value="shape_MreD"/>
    <property type="match status" value="1"/>
</dbReference>
<dbReference type="InterPro" id="IPR017225">
    <property type="entry name" value="Cell_shape_determin_MreD_prd"/>
</dbReference>
<dbReference type="Proteomes" id="UP001438008">
    <property type="component" value="Unassembled WGS sequence"/>
</dbReference>
<dbReference type="Gene3D" id="1.10.1760.20">
    <property type="match status" value="1"/>
</dbReference>
<keyword evidence="7 9" id="KW-0472">Membrane</keyword>
<reference evidence="10 11" key="1">
    <citation type="submission" date="2024-03" db="EMBL/GenBank/DDBJ databases">
        <title>Human intestinal bacterial collection.</title>
        <authorList>
            <person name="Pauvert C."/>
            <person name="Hitch T.C.A."/>
            <person name="Clavel T."/>
        </authorList>
    </citation>
    <scope>NUCLEOTIDE SEQUENCE [LARGE SCALE GENOMIC DNA]</scope>
    <source>
        <strain evidence="10 11">CLA-AA-H132</strain>
    </source>
</reference>
<keyword evidence="3" id="KW-1003">Cell membrane</keyword>
<organism evidence="10 11">
    <name type="scientific">Laedolimicola intestinihominis</name>
    <dbReference type="NCBI Taxonomy" id="3133166"/>
    <lineage>
        <taxon>Bacteria</taxon>
        <taxon>Bacillati</taxon>
        <taxon>Bacillota</taxon>
        <taxon>Clostridia</taxon>
        <taxon>Lachnospirales</taxon>
        <taxon>Lachnospiraceae</taxon>
        <taxon>Laedolimicola</taxon>
    </lineage>
</organism>
<keyword evidence="11" id="KW-1185">Reference proteome</keyword>
<protein>
    <submittedName>
        <fullName evidence="10">Rod shape-determining protein MreD</fullName>
    </submittedName>
</protein>
<feature type="transmembrane region" description="Helical" evidence="9">
    <location>
        <begin position="127"/>
        <end position="153"/>
    </location>
</feature>
<dbReference type="RefSeq" id="WP_349164054.1">
    <property type="nucleotide sequence ID" value="NZ_JBBMFE010000003.1"/>
</dbReference>
<evidence type="ECO:0000256" key="6">
    <source>
        <dbReference type="ARBA" id="ARBA00022989"/>
    </source>
</evidence>
<feature type="transmembrane region" description="Helical" evidence="9">
    <location>
        <begin position="101"/>
        <end position="121"/>
    </location>
</feature>
<evidence type="ECO:0000256" key="7">
    <source>
        <dbReference type="ARBA" id="ARBA00023136"/>
    </source>
</evidence>
<evidence type="ECO:0000256" key="5">
    <source>
        <dbReference type="ARBA" id="ARBA00022960"/>
    </source>
</evidence>
<evidence type="ECO:0000313" key="11">
    <source>
        <dbReference type="Proteomes" id="UP001438008"/>
    </source>
</evidence>
<evidence type="ECO:0000256" key="8">
    <source>
        <dbReference type="SAM" id="MobiDB-lite"/>
    </source>
</evidence>
<proteinExistence type="inferred from homology"/>
<dbReference type="PIRSF" id="PIRSF037497">
    <property type="entry name" value="MreD_Clostridium/Treponema_prd"/>
    <property type="match status" value="1"/>
</dbReference>
<gene>
    <name evidence="10" type="primary">mreD</name>
    <name evidence="10" type="ORF">WMO29_05235</name>
</gene>
<keyword evidence="6 9" id="KW-1133">Transmembrane helix</keyword>
<keyword evidence="4 9" id="KW-0812">Transmembrane</keyword>
<evidence type="ECO:0000256" key="4">
    <source>
        <dbReference type="ARBA" id="ARBA00022692"/>
    </source>
</evidence>
<feature type="region of interest" description="Disordered" evidence="8">
    <location>
        <begin position="165"/>
        <end position="191"/>
    </location>
</feature>